<sequence precursor="true">MLAIIPQRRSVGLAILLAACCAAQASAAGPELEARLGFDRWYKLGCWTPVRITGGQASSDLRISAPDADGVTMVTPWPAGAPTPTTAYARLGRSQGKIKLLASDAERSVSVDALGRPPLPATARLVVVWGGESQEKPAESLATIDGVSPASSLGVAVATVRSIGELPDQALGYDAVDVMLILCRENATLAGLGADAARAAALREWVERGGRLVVSCGDAQEKLGSRTGPLGWMLPGDPEPPIELASTTPLERWIDAKQPIDAGRGAIEATRFSDAAGQVLAFSGRTAEEIPLIVRRVVGFGMVTFVAFDVDHPTLRGWTGRDRLVERLIDFPDARSASRTSAAELSLVARSYNDLGGALWRRLGASFAGVNPPSLFAVAGFMLAFLAFLGPIDYLLIRRSGRPALAWVTLVVWLVAFGGAAAWLSGAARGDAARANQATIVDVDVATARLRGVSWGQVYLPRADRVDLDLGLTDAAGGPLPDAQGRLSWFGLPGDSLGAMRSQATGVDRRGVAYAATPNLDGLIGLPIDTGSTAALTARWHAPAPSSMSAVLQDAGDGLVEGELTNATGADFTECELIYGDWAWKLRDLAADDTAVIDAATPPLRYRTILTKQYGQNGVQAAGGDVEGFSTPGLLRAMMFHDLLGAERLTGLPFRYQSFTDLSDLLAAGRAVLVCRAIRPAAVLLADGQPLAPAPEAGWTYYRFVLEVEQPESRY</sequence>
<dbReference type="AlphaFoldDB" id="A0A518D9W9"/>
<evidence type="ECO:0008006" key="5">
    <source>
        <dbReference type="Google" id="ProtNLM"/>
    </source>
</evidence>
<accession>A0A518D9W9</accession>
<evidence type="ECO:0000256" key="2">
    <source>
        <dbReference type="SAM" id="SignalP"/>
    </source>
</evidence>
<name>A0A518D9W9_9BACT</name>
<dbReference type="EMBL" id="CP036291">
    <property type="protein sequence ID" value="QDU88280.1"/>
    <property type="molecule type" value="Genomic_DNA"/>
</dbReference>
<feature type="transmembrane region" description="Helical" evidence="1">
    <location>
        <begin position="375"/>
        <end position="397"/>
    </location>
</feature>
<evidence type="ECO:0000313" key="4">
    <source>
        <dbReference type="Proteomes" id="UP000317429"/>
    </source>
</evidence>
<keyword evidence="2" id="KW-0732">Signal</keyword>
<dbReference type="Gene3D" id="3.40.50.880">
    <property type="match status" value="1"/>
</dbReference>
<evidence type="ECO:0000313" key="3">
    <source>
        <dbReference type="EMBL" id="QDU88280.1"/>
    </source>
</evidence>
<reference evidence="3 4" key="1">
    <citation type="submission" date="2019-02" db="EMBL/GenBank/DDBJ databases">
        <title>Deep-cultivation of Planctomycetes and their phenomic and genomic characterization uncovers novel biology.</title>
        <authorList>
            <person name="Wiegand S."/>
            <person name="Jogler M."/>
            <person name="Boedeker C."/>
            <person name="Pinto D."/>
            <person name="Vollmers J."/>
            <person name="Rivas-Marin E."/>
            <person name="Kohn T."/>
            <person name="Peeters S.H."/>
            <person name="Heuer A."/>
            <person name="Rast P."/>
            <person name="Oberbeckmann S."/>
            <person name="Bunk B."/>
            <person name="Jeske O."/>
            <person name="Meyerdierks A."/>
            <person name="Storesund J.E."/>
            <person name="Kallscheuer N."/>
            <person name="Luecker S."/>
            <person name="Lage O.M."/>
            <person name="Pohl T."/>
            <person name="Merkel B.J."/>
            <person name="Hornburger P."/>
            <person name="Mueller R.-W."/>
            <person name="Bruemmer F."/>
            <person name="Labrenz M."/>
            <person name="Spormann A.M."/>
            <person name="Op den Camp H."/>
            <person name="Overmann J."/>
            <person name="Amann R."/>
            <person name="Jetten M.S.M."/>
            <person name="Mascher T."/>
            <person name="Medema M.H."/>
            <person name="Devos D.P."/>
            <person name="Kaster A.-K."/>
            <person name="Ovreas L."/>
            <person name="Rohde M."/>
            <person name="Galperin M.Y."/>
            <person name="Jogler C."/>
        </authorList>
    </citation>
    <scope>NUCLEOTIDE SEQUENCE [LARGE SCALE GENOMIC DNA]</scope>
    <source>
        <strain evidence="3 4">Pla175</strain>
    </source>
</reference>
<dbReference type="OrthoDB" id="267661at2"/>
<evidence type="ECO:0000256" key="1">
    <source>
        <dbReference type="SAM" id="Phobius"/>
    </source>
</evidence>
<dbReference type="Proteomes" id="UP000317429">
    <property type="component" value="Chromosome"/>
</dbReference>
<keyword evidence="1" id="KW-1133">Transmembrane helix</keyword>
<dbReference type="RefSeq" id="WP_145283038.1">
    <property type="nucleotide sequence ID" value="NZ_CP036291.1"/>
</dbReference>
<dbReference type="InterPro" id="IPR029062">
    <property type="entry name" value="Class_I_gatase-like"/>
</dbReference>
<feature type="chain" id="PRO_5022243259" description="DUF4350 domain-containing protein" evidence="2">
    <location>
        <begin position="28"/>
        <end position="715"/>
    </location>
</feature>
<organism evidence="3 4">
    <name type="scientific">Pirellulimonas nuda</name>
    <dbReference type="NCBI Taxonomy" id="2528009"/>
    <lineage>
        <taxon>Bacteria</taxon>
        <taxon>Pseudomonadati</taxon>
        <taxon>Planctomycetota</taxon>
        <taxon>Planctomycetia</taxon>
        <taxon>Pirellulales</taxon>
        <taxon>Lacipirellulaceae</taxon>
        <taxon>Pirellulimonas</taxon>
    </lineage>
</organism>
<keyword evidence="1" id="KW-0812">Transmembrane</keyword>
<feature type="signal peptide" evidence="2">
    <location>
        <begin position="1"/>
        <end position="27"/>
    </location>
</feature>
<keyword evidence="4" id="KW-1185">Reference proteome</keyword>
<feature type="transmembrane region" description="Helical" evidence="1">
    <location>
        <begin position="404"/>
        <end position="424"/>
    </location>
</feature>
<proteinExistence type="predicted"/>
<keyword evidence="1" id="KW-0472">Membrane</keyword>
<dbReference type="KEGG" id="pnd:Pla175_16540"/>
<dbReference type="SUPFAM" id="SSF52317">
    <property type="entry name" value="Class I glutamine amidotransferase-like"/>
    <property type="match status" value="1"/>
</dbReference>
<protein>
    <recommendedName>
        <fullName evidence="5">DUF4350 domain-containing protein</fullName>
    </recommendedName>
</protein>
<gene>
    <name evidence="3" type="ORF">Pla175_16540</name>
</gene>